<dbReference type="RefSeq" id="WP_085752876.1">
    <property type="nucleotide sequence ID" value="NZ_BSPR01000018.1"/>
</dbReference>
<evidence type="ECO:0000313" key="6">
    <source>
        <dbReference type="Proteomes" id="UP000193427"/>
    </source>
</evidence>
<keyword evidence="4" id="KW-0012">Acyltransferase</keyword>
<evidence type="ECO:0000256" key="3">
    <source>
        <dbReference type="ARBA" id="ARBA00022737"/>
    </source>
</evidence>
<dbReference type="CDD" id="cd04647">
    <property type="entry name" value="LbH_MAT_like"/>
    <property type="match status" value="1"/>
</dbReference>
<dbReference type="GO" id="GO:0008374">
    <property type="term" value="F:O-acyltransferase activity"/>
    <property type="evidence" value="ECO:0007669"/>
    <property type="project" value="TreeGrafter"/>
</dbReference>
<keyword evidence="2" id="KW-0808">Transferase</keyword>
<name>A0A1W6LE85_9BURK</name>
<dbReference type="InterPro" id="IPR018357">
    <property type="entry name" value="Hexapep_transf_CS"/>
</dbReference>
<comment type="similarity">
    <text evidence="1">Belongs to the transferase hexapeptide repeat family.</text>
</comment>
<dbReference type="OrthoDB" id="8612290at2"/>
<dbReference type="SUPFAM" id="SSF51161">
    <property type="entry name" value="Trimeric LpxA-like enzymes"/>
    <property type="match status" value="1"/>
</dbReference>
<dbReference type="PROSITE" id="PS00101">
    <property type="entry name" value="HEXAPEP_TRANSFERASES"/>
    <property type="match status" value="1"/>
</dbReference>
<evidence type="ECO:0000256" key="1">
    <source>
        <dbReference type="ARBA" id="ARBA00007274"/>
    </source>
</evidence>
<dbReference type="PANTHER" id="PTHR23416:SF23">
    <property type="entry name" value="ACETYLTRANSFERASE C18B11.09C-RELATED"/>
    <property type="match status" value="1"/>
</dbReference>
<reference evidence="5 6" key="1">
    <citation type="submission" date="2016-04" db="EMBL/GenBank/DDBJ databases">
        <title>Complete genome sequence of natural rubber-degrading, novel Gram-negative bacterium, Rhizobacter gummiphilus strain NS21.</title>
        <authorList>
            <person name="Tabata M."/>
            <person name="Kasai D."/>
            <person name="Fukuda M."/>
        </authorList>
    </citation>
    <scope>NUCLEOTIDE SEQUENCE [LARGE SCALE GENOMIC DNA]</scope>
    <source>
        <strain evidence="5 6">NS21</strain>
    </source>
</reference>
<sequence length="185" mass="19323">MGARSLLRGIARAVRRARFRLQGRSFAHVPGVIGGLPNLGGDGALSFGPGVVFRSTRSPARLRCETGAELAIGDDVFINDAVTIVAARRVTVGAHTKIGDGAMVYDTDFHPVSPDLPTRVAPVSIGRNVWIGARAMVLAGAEVGDHAVIAAGAVVRGRVPPRSVVAGSPAKVVRTFECADDWVRP</sequence>
<dbReference type="EMBL" id="CP015118">
    <property type="protein sequence ID" value="ARN22571.1"/>
    <property type="molecule type" value="Genomic_DNA"/>
</dbReference>
<dbReference type="InterPro" id="IPR011004">
    <property type="entry name" value="Trimer_LpxA-like_sf"/>
</dbReference>
<evidence type="ECO:0000256" key="2">
    <source>
        <dbReference type="ARBA" id="ARBA00022679"/>
    </source>
</evidence>
<evidence type="ECO:0000256" key="4">
    <source>
        <dbReference type="ARBA" id="ARBA00023315"/>
    </source>
</evidence>
<proteinExistence type="inferred from homology"/>
<dbReference type="InterPro" id="IPR051159">
    <property type="entry name" value="Hexapeptide_acetyltransf"/>
</dbReference>
<dbReference type="InterPro" id="IPR001451">
    <property type="entry name" value="Hexapep"/>
</dbReference>
<dbReference type="Pfam" id="PF00132">
    <property type="entry name" value="Hexapep"/>
    <property type="match status" value="1"/>
</dbReference>
<keyword evidence="6" id="KW-1185">Reference proteome</keyword>
<protein>
    <submittedName>
        <fullName evidence="5">Uncharacterized protein</fullName>
    </submittedName>
</protein>
<gene>
    <name evidence="5" type="ORF">A4W93_23145</name>
</gene>
<organism evidence="5 6">
    <name type="scientific">Piscinibacter gummiphilus</name>
    <dbReference type="NCBI Taxonomy" id="946333"/>
    <lineage>
        <taxon>Bacteria</taxon>
        <taxon>Pseudomonadati</taxon>
        <taxon>Pseudomonadota</taxon>
        <taxon>Betaproteobacteria</taxon>
        <taxon>Burkholderiales</taxon>
        <taxon>Sphaerotilaceae</taxon>
        <taxon>Piscinibacter</taxon>
    </lineage>
</organism>
<dbReference type="STRING" id="946333.A4W93_23145"/>
<keyword evidence="3" id="KW-0677">Repeat</keyword>
<evidence type="ECO:0000313" key="5">
    <source>
        <dbReference type="EMBL" id="ARN22571.1"/>
    </source>
</evidence>
<dbReference type="KEGG" id="rgu:A4W93_23145"/>
<dbReference type="AlphaFoldDB" id="A0A1W6LE85"/>
<accession>A0A1W6LE85</accession>
<dbReference type="Gene3D" id="2.160.10.10">
    <property type="entry name" value="Hexapeptide repeat proteins"/>
    <property type="match status" value="1"/>
</dbReference>
<dbReference type="PANTHER" id="PTHR23416">
    <property type="entry name" value="SIALIC ACID SYNTHASE-RELATED"/>
    <property type="match status" value="1"/>
</dbReference>
<dbReference type="Proteomes" id="UP000193427">
    <property type="component" value="Chromosome"/>
</dbReference>